<dbReference type="OrthoDB" id="342730at2759"/>
<reference evidence="4 5" key="2">
    <citation type="submission" date="2024-05" db="EMBL/GenBank/DDBJ databases">
        <authorList>
            <person name="Chen Y."/>
            <person name="Shah S."/>
            <person name="Dougan E. K."/>
            <person name="Thang M."/>
            <person name="Chan C."/>
        </authorList>
    </citation>
    <scope>NUCLEOTIDE SEQUENCE [LARGE SCALE GENOMIC DNA]</scope>
</reference>
<proteinExistence type="predicted"/>
<protein>
    <submittedName>
        <fullName evidence="4">Tripartite motif-containing protein 2</fullName>
    </submittedName>
</protein>
<reference evidence="3" key="1">
    <citation type="submission" date="2022-10" db="EMBL/GenBank/DDBJ databases">
        <authorList>
            <person name="Chen Y."/>
            <person name="Dougan E. K."/>
            <person name="Chan C."/>
            <person name="Rhodes N."/>
            <person name="Thang M."/>
        </authorList>
    </citation>
    <scope>NUCLEOTIDE SEQUENCE</scope>
</reference>
<evidence type="ECO:0000256" key="2">
    <source>
        <dbReference type="PROSITE-ProRule" id="PRU00504"/>
    </source>
</evidence>
<evidence type="ECO:0000313" key="5">
    <source>
        <dbReference type="Proteomes" id="UP001152797"/>
    </source>
</evidence>
<dbReference type="Proteomes" id="UP001152797">
    <property type="component" value="Unassembled WGS sequence"/>
</dbReference>
<accession>A0A9P1CDW2</accession>
<dbReference type="Gene3D" id="2.120.10.30">
    <property type="entry name" value="TolB, C-terminal domain"/>
    <property type="match status" value="1"/>
</dbReference>
<evidence type="ECO:0000313" key="4">
    <source>
        <dbReference type="EMBL" id="CAL4776590.1"/>
    </source>
</evidence>
<dbReference type="EMBL" id="CAMXCT020001351">
    <property type="protein sequence ID" value="CAL1142653.1"/>
    <property type="molecule type" value="Genomic_DNA"/>
</dbReference>
<dbReference type="PROSITE" id="PS51125">
    <property type="entry name" value="NHL"/>
    <property type="match status" value="1"/>
</dbReference>
<organism evidence="3">
    <name type="scientific">Cladocopium goreaui</name>
    <dbReference type="NCBI Taxonomy" id="2562237"/>
    <lineage>
        <taxon>Eukaryota</taxon>
        <taxon>Sar</taxon>
        <taxon>Alveolata</taxon>
        <taxon>Dinophyceae</taxon>
        <taxon>Suessiales</taxon>
        <taxon>Symbiodiniaceae</taxon>
        <taxon>Cladocopium</taxon>
    </lineage>
</organism>
<dbReference type="PANTHER" id="PTHR24104:SF25">
    <property type="entry name" value="PROTEIN LIN-41"/>
    <property type="match status" value="1"/>
</dbReference>
<dbReference type="InterPro" id="IPR011042">
    <property type="entry name" value="6-blade_b-propeller_TolB-like"/>
</dbReference>
<sequence>MSKMLQVRAMSGQVLWGPQELDPLMSLEELKQQLARSMAVDSVELLWEDALLPTDGTLSNVLGRCECLVELTLVLRAEELRPQIPPGLYISELNNHRLSRWTLAPATTPTATVVLGGLGRGQQLGQLAGPRGICGEGAIYVAEQQKVSCWYPQSKGFCIPGDIFLGTKTLPFLEPSGLCVHDGWLYVADSKTHMVSRWMLKDASVGQLVAGGQGPGDALEQLNRPTAVAVDAAGRVYVSDFGNDRVVRWPGQGRSPWVEVVAGGRGEGDGLEQLAGPVALALQETKGKSADTVAIVVCEMGNQRITQWWPGQTRCELLVGGPGTCPELEGPQGVALDEDGSIWVTEKSGNRVTRWRPGNSHGEVMAGGKGRGDNLDQLNGPLGILLVKKNTSAGRGAAELDVEKGLLPESSRYVGEDFVCVI</sequence>
<dbReference type="GO" id="GO:0008270">
    <property type="term" value="F:zinc ion binding"/>
    <property type="evidence" value="ECO:0007669"/>
    <property type="project" value="UniProtKB-KW"/>
</dbReference>
<dbReference type="Pfam" id="PF01436">
    <property type="entry name" value="NHL"/>
    <property type="match status" value="1"/>
</dbReference>
<dbReference type="SUPFAM" id="SSF63829">
    <property type="entry name" value="Calcium-dependent phosphotriesterase"/>
    <property type="match status" value="1"/>
</dbReference>
<dbReference type="CDD" id="cd05819">
    <property type="entry name" value="NHL"/>
    <property type="match status" value="1"/>
</dbReference>
<keyword evidence="1" id="KW-0677">Repeat</keyword>
<gene>
    <name evidence="3" type="ORF">C1SCF055_LOCUS16364</name>
</gene>
<feature type="repeat" description="NHL" evidence="2">
    <location>
        <begin position="216"/>
        <end position="247"/>
    </location>
</feature>
<dbReference type="GO" id="GO:0061630">
    <property type="term" value="F:ubiquitin protein ligase activity"/>
    <property type="evidence" value="ECO:0007669"/>
    <property type="project" value="TreeGrafter"/>
</dbReference>
<evidence type="ECO:0000256" key="1">
    <source>
        <dbReference type="ARBA" id="ARBA00022737"/>
    </source>
</evidence>
<dbReference type="GO" id="GO:0043161">
    <property type="term" value="P:proteasome-mediated ubiquitin-dependent protein catabolic process"/>
    <property type="evidence" value="ECO:0007669"/>
    <property type="project" value="TreeGrafter"/>
</dbReference>
<dbReference type="EMBL" id="CAMXCT010001351">
    <property type="protein sequence ID" value="CAI3989278.1"/>
    <property type="molecule type" value="Genomic_DNA"/>
</dbReference>
<dbReference type="InterPro" id="IPR050952">
    <property type="entry name" value="TRIM-NHL_E3_ligases"/>
</dbReference>
<dbReference type="AlphaFoldDB" id="A0A9P1CDW2"/>
<evidence type="ECO:0000313" key="3">
    <source>
        <dbReference type="EMBL" id="CAI3989278.1"/>
    </source>
</evidence>
<name>A0A9P1CDW2_9DINO</name>
<dbReference type="EMBL" id="CAMXCT030001351">
    <property type="protein sequence ID" value="CAL4776590.1"/>
    <property type="molecule type" value="Genomic_DNA"/>
</dbReference>
<keyword evidence="5" id="KW-1185">Reference proteome</keyword>
<dbReference type="InterPro" id="IPR001258">
    <property type="entry name" value="NHL_repeat"/>
</dbReference>
<dbReference type="PANTHER" id="PTHR24104">
    <property type="entry name" value="E3 UBIQUITIN-PROTEIN LIGASE NHLRC1-RELATED"/>
    <property type="match status" value="1"/>
</dbReference>
<dbReference type="GO" id="GO:0000209">
    <property type="term" value="P:protein polyubiquitination"/>
    <property type="evidence" value="ECO:0007669"/>
    <property type="project" value="TreeGrafter"/>
</dbReference>
<comment type="caution">
    <text evidence="3">The sequence shown here is derived from an EMBL/GenBank/DDBJ whole genome shotgun (WGS) entry which is preliminary data.</text>
</comment>